<keyword evidence="2" id="KW-1185">Reference proteome</keyword>
<dbReference type="EMBL" id="QKWP01001220">
    <property type="protein sequence ID" value="RIB10692.1"/>
    <property type="molecule type" value="Genomic_DNA"/>
</dbReference>
<evidence type="ECO:0000313" key="2">
    <source>
        <dbReference type="Proteomes" id="UP000266673"/>
    </source>
</evidence>
<dbReference type="OrthoDB" id="2405214at2759"/>
<sequence>MDLDSLLILTKLSQSDNEQLDIRDCYKTSDNYKQQTELANHLDILEVLGPLYKLLYNKRYPCSGLCKEKHLKYIEWVGSFITFSRALPVYKVAQELFPLKFTNETKFSYSKLSSNQSKRLNDELSARNLGIKDFWTSISYNNKTNTIPFWVRLAEKDLNRAFELKAIFKGLCELMIQ</sequence>
<organism evidence="1 2">
    <name type="scientific">Gigaspora rosea</name>
    <dbReference type="NCBI Taxonomy" id="44941"/>
    <lineage>
        <taxon>Eukaryota</taxon>
        <taxon>Fungi</taxon>
        <taxon>Fungi incertae sedis</taxon>
        <taxon>Mucoromycota</taxon>
        <taxon>Glomeromycotina</taxon>
        <taxon>Glomeromycetes</taxon>
        <taxon>Diversisporales</taxon>
        <taxon>Gigasporaceae</taxon>
        <taxon>Gigaspora</taxon>
    </lineage>
</organism>
<comment type="caution">
    <text evidence="1">The sequence shown here is derived from an EMBL/GenBank/DDBJ whole genome shotgun (WGS) entry which is preliminary data.</text>
</comment>
<name>A0A397UK93_9GLOM</name>
<proteinExistence type="predicted"/>
<evidence type="ECO:0000313" key="1">
    <source>
        <dbReference type="EMBL" id="RIB10692.1"/>
    </source>
</evidence>
<protein>
    <submittedName>
        <fullName evidence="1">Uncharacterized protein</fullName>
    </submittedName>
</protein>
<reference evidence="1 2" key="1">
    <citation type="submission" date="2018-06" db="EMBL/GenBank/DDBJ databases">
        <title>Comparative genomics reveals the genomic features of Rhizophagus irregularis, R. cerebriforme, R. diaphanum and Gigaspora rosea, and their symbiotic lifestyle signature.</title>
        <authorList>
            <person name="Morin E."/>
            <person name="San Clemente H."/>
            <person name="Chen E.C.H."/>
            <person name="De La Providencia I."/>
            <person name="Hainaut M."/>
            <person name="Kuo A."/>
            <person name="Kohler A."/>
            <person name="Murat C."/>
            <person name="Tang N."/>
            <person name="Roy S."/>
            <person name="Loubradou J."/>
            <person name="Henrissat B."/>
            <person name="Grigoriev I.V."/>
            <person name="Corradi N."/>
            <person name="Roux C."/>
            <person name="Martin F.M."/>
        </authorList>
    </citation>
    <scope>NUCLEOTIDE SEQUENCE [LARGE SCALE GENOMIC DNA]</scope>
    <source>
        <strain evidence="1 2">DAOM 194757</strain>
    </source>
</reference>
<gene>
    <name evidence="1" type="ORF">C2G38_2205429</name>
</gene>
<dbReference type="Proteomes" id="UP000266673">
    <property type="component" value="Unassembled WGS sequence"/>
</dbReference>
<accession>A0A397UK93</accession>
<dbReference type="AlphaFoldDB" id="A0A397UK93"/>